<accession>A0A5C4L845</accession>
<keyword evidence="4" id="KW-1185">Reference proteome</keyword>
<dbReference type="InterPro" id="IPR041920">
    <property type="entry name" value="ROS/MUCR_sf"/>
</dbReference>
<dbReference type="GO" id="GO:0008270">
    <property type="term" value="F:zinc ion binding"/>
    <property type="evidence" value="ECO:0007669"/>
    <property type="project" value="InterPro"/>
</dbReference>
<feature type="region of interest" description="Disordered" evidence="2">
    <location>
        <begin position="48"/>
        <end position="72"/>
    </location>
</feature>
<dbReference type="GO" id="GO:0003677">
    <property type="term" value="F:DNA binding"/>
    <property type="evidence" value="ECO:0007669"/>
    <property type="project" value="InterPro"/>
</dbReference>
<comment type="similarity">
    <text evidence="1">Belongs to the ros/MucR family.</text>
</comment>
<proteinExistence type="inferred from homology"/>
<feature type="region of interest" description="Disordered" evidence="2">
    <location>
        <begin position="122"/>
        <end position="166"/>
    </location>
</feature>
<organism evidence="3 4">
    <name type="scientific">Methylobacterium terricola</name>
    <dbReference type="NCBI Taxonomy" id="2583531"/>
    <lineage>
        <taxon>Bacteria</taxon>
        <taxon>Pseudomonadati</taxon>
        <taxon>Pseudomonadota</taxon>
        <taxon>Alphaproteobacteria</taxon>
        <taxon>Hyphomicrobiales</taxon>
        <taxon>Methylobacteriaceae</taxon>
        <taxon>Methylobacterium</taxon>
    </lineage>
</organism>
<name>A0A5C4L845_9HYPH</name>
<feature type="compositionally biased region" description="Pro residues" evidence="2">
    <location>
        <begin position="49"/>
        <end position="63"/>
    </location>
</feature>
<dbReference type="Proteomes" id="UP000305267">
    <property type="component" value="Unassembled WGS sequence"/>
</dbReference>
<dbReference type="Gene3D" id="1.10.10.1550">
    <property type="entry name" value="ROS/MUCR transcriptional regulator protein"/>
    <property type="match status" value="1"/>
</dbReference>
<gene>
    <name evidence="3" type="ORF">FF100_34810</name>
</gene>
<dbReference type="GO" id="GO:0006355">
    <property type="term" value="P:regulation of DNA-templated transcription"/>
    <property type="evidence" value="ECO:0007669"/>
    <property type="project" value="InterPro"/>
</dbReference>
<dbReference type="InterPro" id="IPR008807">
    <property type="entry name" value="ROS_MUCR"/>
</dbReference>
<dbReference type="AlphaFoldDB" id="A0A5C4L845"/>
<evidence type="ECO:0000313" key="4">
    <source>
        <dbReference type="Proteomes" id="UP000305267"/>
    </source>
</evidence>
<comment type="caution">
    <text evidence="3">The sequence shown here is derived from an EMBL/GenBank/DDBJ whole genome shotgun (WGS) entry which is preliminary data.</text>
</comment>
<sequence>MSEIETQALNPIERTSDIISAYMANNVVQPSALPDLIASVHAALQSISSPPPAEPEKLAPPIPIRRTVTPSHMISLEDGKPYRTLKRHLSRRGLTPEQYREKWGLPRDYPMVAADYASQRSELAKNSGLGRRRAGGSALSKSAEPDAEVTDKATRPSRSRKTKTKS</sequence>
<protein>
    <submittedName>
        <fullName evidence="3">MucR family transcriptional regulator</fullName>
    </submittedName>
</protein>
<dbReference type="EMBL" id="VDDA01000051">
    <property type="protein sequence ID" value="TNC06268.1"/>
    <property type="molecule type" value="Genomic_DNA"/>
</dbReference>
<reference evidence="3 4" key="1">
    <citation type="submission" date="2019-06" db="EMBL/GenBank/DDBJ databases">
        <title>Genome of Methylobacterium sp. 17Sr1-39.</title>
        <authorList>
            <person name="Seo T."/>
        </authorList>
    </citation>
    <scope>NUCLEOTIDE SEQUENCE [LARGE SCALE GENOMIC DNA]</scope>
    <source>
        <strain evidence="3 4">17Sr1-39</strain>
    </source>
</reference>
<feature type="compositionally biased region" description="Basic residues" evidence="2">
    <location>
        <begin position="155"/>
        <end position="166"/>
    </location>
</feature>
<dbReference type="RefSeq" id="WP_139040580.1">
    <property type="nucleotide sequence ID" value="NZ_VDDA01000051.1"/>
</dbReference>
<evidence type="ECO:0000256" key="1">
    <source>
        <dbReference type="ARBA" id="ARBA00007031"/>
    </source>
</evidence>
<evidence type="ECO:0000313" key="3">
    <source>
        <dbReference type="EMBL" id="TNC06268.1"/>
    </source>
</evidence>
<dbReference type="Pfam" id="PF05443">
    <property type="entry name" value="ROS_MUCR"/>
    <property type="match status" value="1"/>
</dbReference>
<evidence type="ECO:0000256" key="2">
    <source>
        <dbReference type="SAM" id="MobiDB-lite"/>
    </source>
</evidence>
<dbReference type="OrthoDB" id="9809693at2"/>